<dbReference type="PIRSF" id="PIRSF002889">
    <property type="entry name" value="Rod_FlgB"/>
    <property type="match status" value="1"/>
</dbReference>
<dbReference type="InterPro" id="IPR006300">
    <property type="entry name" value="FlgB"/>
</dbReference>
<comment type="similarity">
    <text evidence="2 6">Belongs to the flagella basal body rod proteins family.</text>
</comment>
<evidence type="ECO:0000256" key="3">
    <source>
        <dbReference type="ARBA" id="ARBA00014376"/>
    </source>
</evidence>
<keyword evidence="8" id="KW-0282">Flagellum</keyword>
<gene>
    <name evidence="8" type="ORF">A3196_08770</name>
</gene>
<reference evidence="8 9" key="1">
    <citation type="submission" date="2016-03" db="EMBL/GenBank/DDBJ databases">
        <title>Chemosynthetic sulphur-oxidizing symbionts of marine invertebrate animals are capable of nitrogen fixation.</title>
        <authorList>
            <person name="Petersen J.M."/>
            <person name="Kemper A."/>
            <person name="Gruber-Vodicka H."/>
            <person name="Cardini U."/>
            <person name="Geest Mvander."/>
            <person name="Kleiner M."/>
            <person name="Bulgheresi S."/>
            <person name="Fussmann M."/>
            <person name="Herbold C."/>
            <person name="Seah B.K.B."/>
            <person name="Antony C.Paul."/>
            <person name="Liu D."/>
            <person name="Belitz A."/>
            <person name="Weber M."/>
        </authorList>
    </citation>
    <scope>NUCLEOTIDE SEQUENCE [LARGE SCALE GENOMIC DNA]</scope>
    <source>
        <strain evidence="8">G_D</strain>
    </source>
</reference>
<dbReference type="PANTHER" id="PTHR30435">
    <property type="entry name" value="FLAGELLAR PROTEIN"/>
    <property type="match status" value="1"/>
</dbReference>
<keyword evidence="9" id="KW-1185">Reference proteome</keyword>
<dbReference type="InterPro" id="IPR019776">
    <property type="entry name" value="Flagellar_basal_body_rod_CS"/>
</dbReference>
<dbReference type="Proteomes" id="UP000094849">
    <property type="component" value="Unassembled WGS sequence"/>
</dbReference>
<comment type="subunit">
    <text evidence="6">The basal body constitutes a major portion of the flagellar organelle and consists of a number of rings mounted on a central rod.</text>
</comment>
<protein>
    <recommendedName>
        <fullName evidence="3 6">Flagellar basal body rod protein FlgB</fullName>
    </recommendedName>
</protein>
<evidence type="ECO:0000256" key="4">
    <source>
        <dbReference type="ARBA" id="ARBA00023143"/>
    </source>
</evidence>
<dbReference type="EMBL" id="LVJZ01000003">
    <property type="protein sequence ID" value="ODB96841.1"/>
    <property type="molecule type" value="Genomic_DNA"/>
</dbReference>
<evidence type="ECO:0000313" key="9">
    <source>
        <dbReference type="Proteomes" id="UP000094849"/>
    </source>
</evidence>
<keyword evidence="8" id="KW-0966">Cell projection</keyword>
<dbReference type="GO" id="GO:0071978">
    <property type="term" value="P:bacterial-type flagellum-dependent swarming motility"/>
    <property type="evidence" value="ECO:0007669"/>
    <property type="project" value="TreeGrafter"/>
</dbReference>
<name>A0A1E2UQ73_9GAMM</name>
<evidence type="ECO:0000256" key="1">
    <source>
        <dbReference type="ARBA" id="ARBA00004117"/>
    </source>
</evidence>
<sequence length="129" mass="14183">MDFDNLFGIHERALVLRSQRAEILSANLANADTPNYKARDIDFKAMLQQQMGDGMRMATTNSGHIQAESGTVPPAQLLYRVPSQPSLDGNTVDSEREHAAFGTNAIEYQTSLNFVNSKISGLRKALKGE</sequence>
<evidence type="ECO:0000256" key="6">
    <source>
        <dbReference type="PIRNR" id="PIRNR002889"/>
    </source>
</evidence>
<dbReference type="AlphaFoldDB" id="A0A1E2UQ73"/>
<dbReference type="OrthoDB" id="9788334at2"/>
<dbReference type="NCBIfam" id="TIGR01396">
    <property type="entry name" value="FlgB"/>
    <property type="match status" value="1"/>
</dbReference>
<evidence type="ECO:0000256" key="5">
    <source>
        <dbReference type="ARBA" id="ARBA00024934"/>
    </source>
</evidence>
<comment type="caution">
    <text evidence="8">The sequence shown here is derived from an EMBL/GenBank/DDBJ whole genome shotgun (WGS) entry which is preliminary data.</text>
</comment>
<evidence type="ECO:0000313" key="8">
    <source>
        <dbReference type="EMBL" id="ODB96841.1"/>
    </source>
</evidence>
<organism evidence="8 9">
    <name type="scientific">Candidatus Thiodiazotropha endoloripes</name>
    <dbReference type="NCBI Taxonomy" id="1818881"/>
    <lineage>
        <taxon>Bacteria</taxon>
        <taxon>Pseudomonadati</taxon>
        <taxon>Pseudomonadota</taxon>
        <taxon>Gammaproteobacteria</taxon>
        <taxon>Chromatiales</taxon>
        <taxon>Sedimenticolaceae</taxon>
        <taxon>Candidatus Thiodiazotropha</taxon>
    </lineage>
</organism>
<keyword evidence="4 6" id="KW-0975">Bacterial flagellum</keyword>
<dbReference type="RefSeq" id="WP_069004576.1">
    <property type="nucleotide sequence ID" value="NZ_LVJW01000003.1"/>
</dbReference>
<dbReference type="STRING" id="1818881.A3196_08770"/>
<feature type="domain" description="Flagellar basal body rod protein N-terminal" evidence="7">
    <location>
        <begin position="9"/>
        <end position="37"/>
    </location>
</feature>
<dbReference type="GO" id="GO:0030694">
    <property type="term" value="C:bacterial-type flagellum basal body, rod"/>
    <property type="evidence" value="ECO:0007669"/>
    <property type="project" value="InterPro"/>
</dbReference>
<dbReference type="Pfam" id="PF00460">
    <property type="entry name" value="Flg_bb_rod"/>
    <property type="match status" value="1"/>
</dbReference>
<keyword evidence="8" id="KW-0969">Cilium</keyword>
<evidence type="ECO:0000256" key="2">
    <source>
        <dbReference type="ARBA" id="ARBA00009677"/>
    </source>
</evidence>
<dbReference type="PROSITE" id="PS00588">
    <property type="entry name" value="FLAGELLA_BB_ROD"/>
    <property type="match status" value="1"/>
</dbReference>
<proteinExistence type="inferred from homology"/>
<accession>A0A1E2UQ73</accession>
<dbReference type="PANTHER" id="PTHR30435:SF12">
    <property type="entry name" value="FLAGELLAR BASAL BODY ROD PROTEIN FLGB"/>
    <property type="match status" value="1"/>
</dbReference>
<comment type="function">
    <text evidence="5 6">Structural component of flagellum, the bacterial motility apparatus. Part of the rod structure of flagellar basal body.</text>
</comment>
<evidence type="ECO:0000259" key="7">
    <source>
        <dbReference type="Pfam" id="PF00460"/>
    </source>
</evidence>
<comment type="subcellular location">
    <subcellularLocation>
        <location evidence="1 6">Bacterial flagellum basal body</location>
    </subcellularLocation>
</comment>
<dbReference type="InterPro" id="IPR001444">
    <property type="entry name" value="Flag_bb_rod_N"/>
</dbReference>